<dbReference type="InterPro" id="IPR053188">
    <property type="entry name" value="FkbM_Methyltransferase"/>
</dbReference>
<proteinExistence type="predicted"/>
<dbReference type="InterPro" id="IPR029063">
    <property type="entry name" value="SAM-dependent_MTases_sf"/>
</dbReference>
<dbReference type="GO" id="GO:0032259">
    <property type="term" value="P:methylation"/>
    <property type="evidence" value="ECO:0007669"/>
    <property type="project" value="UniProtKB-KW"/>
</dbReference>
<sequence>MFQYFSRPVGDLESHFVTESRPRWLGTVRTQTQCGNEAAVHSGFACYCGAVKFSHRARNLLRRSGIELSRYRPDWDFERNFMRQLESHRVTVILDIGANSGQYASDLRAAGFQGRIVSFEPLSGPYAILERRASTDPRWECHRSALGDSDGTISINVAGNAGESSSVLPMLKSHQEAYPPANYVGTEEVPVRRLDSVAADILQPSDVAFLKIDVQGFEKEVLAGGGETIQNYCAGIQLELSFLPLYEGGTLIREALDIAASLGFTPTGLRPCFTDMRNGRMLQADGIFFREVN</sequence>
<dbReference type="Pfam" id="PF05050">
    <property type="entry name" value="Methyltransf_21"/>
    <property type="match status" value="1"/>
</dbReference>
<evidence type="ECO:0000313" key="3">
    <source>
        <dbReference type="Proteomes" id="UP000510682"/>
    </source>
</evidence>
<dbReference type="PANTHER" id="PTHR36973:SF4">
    <property type="entry name" value="NODULATION PROTEIN"/>
    <property type="match status" value="1"/>
</dbReference>
<feature type="domain" description="Methyltransferase FkbM" evidence="1">
    <location>
        <begin position="95"/>
        <end position="264"/>
    </location>
</feature>
<dbReference type="AlphaFoldDB" id="A0A7D6HXV3"/>
<reference evidence="3" key="1">
    <citation type="submission" date="2020-07" db="EMBL/GenBank/DDBJ databases">
        <title>Description of Mycobacterium gordonae subsp. intergordonae subsp.nov. and Mycobacterium gordonae subsp. gordonae subsp. nov.</title>
        <authorList>
            <person name="Yu X."/>
        </authorList>
    </citation>
    <scope>NUCLEOTIDE SEQUENCE [LARGE SCALE GENOMIC DNA]</scope>
    <source>
        <strain evidence="3">24</strain>
    </source>
</reference>
<dbReference type="KEGG" id="mgor:H0P51_12520"/>
<dbReference type="InterPro" id="IPR006342">
    <property type="entry name" value="FkbM_mtfrase"/>
</dbReference>
<evidence type="ECO:0000259" key="1">
    <source>
        <dbReference type="Pfam" id="PF05050"/>
    </source>
</evidence>
<protein>
    <submittedName>
        <fullName evidence="2">FkbM family methyltransferase</fullName>
    </submittedName>
</protein>
<reference evidence="2 3" key="2">
    <citation type="submission" date="2020-07" db="EMBL/GenBank/DDBJ databases">
        <authorList>
            <person name="Yu X."/>
        </authorList>
    </citation>
    <scope>NUCLEOTIDE SEQUENCE [LARGE SCALE GENOMIC DNA]</scope>
    <source>
        <strain evidence="3">24</strain>
    </source>
</reference>
<name>A0A7D6HXV3_9MYCO</name>
<dbReference type="SUPFAM" id="SSF53335">
    <property type="entry name" value="S-adenosyl-L-methionine-dependent methyltransferases"/>
    <property type="match status" value="1"/>
</dbReference>
<dbReference type="EMBL" id="CP059165">
    <property type="protein sequence ID" value="QLL09613.1"/>
    <property type="molecule type" value="Genomic_DNA"/>
</dbReference>
<dbReference type="Gene3D" id="3.40.50.150">
    <property type="entry name" value="Vaccinia Virus protein VP39"/>
    <property type="match status" value="1"/>
</dbReference>
<keyword evidence="3" id="KW-1185">Reference proteome</keyword>
<dbReference type="Proteomes" id="UP000510682">
    <property type="component" value="Chromosome"/>
</dbReference>
<keyword evidence="2" id="KW-0808">Transferase</keyword>
<dbReference type="GO" id="GO:0008171">
    <property type="term" value="F:O-methyltransferase activity"/>
    <property type="evidence" value="ECO:0007669"/>
    <property type="project" value="TreeGrafter"/>
</dbReference>
<keyword evidence="2" id="KW-0489">Methyltransferase</keyword>
<reference evidence="3" key="3">
    <citation type="submission" date="2023-07" db="EMBL/GenBank/DDBJ databases">
        <title>Description of Mycobacterium gordonae subsp. intergordonae subsp.nov. and Mycobacterium gordonae subsp. gordonae subsp. nov.</title>
        <authorList>
            <person name="Huang H."/>
        </authorList>
    </citation>
    <scope>NUCLEOTIDE SEQUENCE [LARGE SCALE GENOMIC DNA]</scope>
    <source>
        <strain evidence="3">24</strain>
    </source>
</reference>
<gene>
    <name evidence="2" type="ORF">H0P51_12520</name>
</gene>
<dbReference type="NCBIfam" id="TIGR01444">
    <property type="entry name" value="fkbM_fam"/>
    <property type="match status" value="1"/>
</dbReference>
<dbReference type="PANTHER" id="PTHR36973">
    <property type="entry name" value="SLL1456 PROTEIN-RELATED"/>
    <property type="match status" value="1"/>
</dbReference>
<accession>A0A7D6HXV3</accession>
<organism evidence="2 3">
    <name type="scientific">Mycobacterium vicinigordonae</name>
    <dbReference type="NCBI Taxonomy" id="1719132"/>
    <lineage>
        <taxon>Bacteria</taxon>
        <taxon>Bacillati</taxon>
        <taxon>Actinomycetota</taxon>
        <taxon>Actinomycetes</taxon>
        <taxon>Mycobacteriales</taxon>
        <taxon>Mycobacteriaceae</taxon>
        <taxon>Mycobacterium</taxon>
    </lineage>
</organism>
<evidence type="ECO:0000313" key="2">
    <source>
        <dbReference type="EMBL" id="QLL09613.1"/>
    </source>
</evidence>